<evidence type="ECO:0000313" key="2">
    <source>
        <dbReference type="EMBL" id="REC58884.1"/>
    </source>
</evidence>
<sequence>MQEALQDHLAQGATTVARAWAVTRADGVTLGFTDHDRPLAFEGVAFRPETGLSAAALQQTTGLSVDNTEALGALSDAAIREADIAAGRWDGAEVRAWLVDWSDVAARQLIFRGTIGELRRVDGTFHAELRGLAAALNRPGGRVFQRPCAAVLGDAACGVDLARPGYRHEGPALAVEEDGRVLRFPPLAGYAPAWFDRGRVEVLGGAAAGLSGVVKRDVAEAGTRAIELWTPLGAAPAPGDPIRLEAGCDKRFETCRAKFANALNFQGFPDLPAEDWVTVPPARSGETGGGSRR</sequence>
<dbReference type="AlphaFoldDB" id="A0A3D9BZG5"/>
<evidence type="ECO:0000313" key="3">
    <source>
        <dbReference type="Proteomes" id="UP000257131"/>
    </source>
</evidence>
<comment type="caution">
    <text evidence="2">The sequence shown here is derived from an EMBL/GenBank/DDBJ whole genome shotgun (WGS) entry which is preliminary data.</text>
</comment>
<protein>
    <submittedName>
        <fullName evidence="2">DUF2163 domain-containing protein</fullName>
    </submittedName>
</protein>
<accession>A0A3D9BZG5</accession>
<dbReference type="Proteomes" id="UP000257131">
    <property type="component" value="Unassembled WGS sequence"/>
</dbReference>
<dbReference type="EMBL" id="QOHR01000001">
    <property type="protein sequence ID" value="REC58884.1"/>
    <property type="molecule type" value="Genomic_DNA"/>
</dbReference>
<dbReference type="RefSeq" id="WP_115977927.1">
    <property type="nucleotide sequence ID" value="NZ_CAJXNW010000082.1"/>
</dbReference>
<dbReference type="OrthoDB" id="1633386at2"/>
<dbReference type="NCBIfam" id="TIGR02218">
    <property type="entry name" value="phg_TIGR02218"/>
    <property type="match status" value="1"/>
</dbReference>
<dbReference type="InterPro" id="IPR011928">
    <property type="entry name" value="Phage_phiJL001_Gp84"/>
</dbReference>
<proteinExistence type="predicted"/>
<reference evidence="2 3" key="1">
    <citation type="journal article" date="2017" name="Int. J. Syst. Evol. Microbiol.">
        <title>Rhodosalinus sediminis gen. nov., sp. nov., isolated from marine saltern.</title>
        <authorList>
            <person name="Guo L.Y."/>
            <person name="Ling S.K."/>
            <person name="Li C.M."/>
            <person name="Chen G.J."/>
            <person name="Du Z.J."/>
        </authorList>
    </citation>
    <scope>NUCLEOTIDE SEQUENCE [LARGE SCALE GENOMIC DNA]</scope>
    <source>
        <strain evidence="2 3">WDN1C137</strain>
    </source>
</reference>
<dbReference type="InterPro" id="IPR018964">
    <property type="entry name" value="Phage_phiJL001_Gp84_C"/>
</dbReference>
<evidence type="ECO:0000259" key="1">
    <source>
        <dbReference type="Pfam" id="PF09356"/>
    </source>
</evidence>
<gene>
    <name evidence="2" type="ORF">DRV84_01270</name>
</gene>
<keyword evidence="3" id="KW-1185">Reference proteome</keyword>
<organism evidence="2 3">
    <name type="scientific">Rhodosalinus sediminis</name>
    <dbReference type="NCBI Taxonomy" id="1940533"/>
    <lineage>
        <taxon>Bacteria</taxon>
        <taxon>Pseudomonadati</taxon>
        <taxon>Pseudomonadota</taxon>
        <taxon>Alphaproteobacteria</taxon>
        <taxon>Rhodobacterales</taxon>
        <taxon>Paracoccaceae</taxon>
        <taxon>Rhodosalinus</taxon>
    </lineage>
</organism>
<feature type="domain" description="Bacteriophage phiJL001 Gp84 C-terminal" evidence="1">
    <location>
        <begin position="194"/>
        <end position="275"/>
    </location>
</feature>
<name>A0A3D9BZG5_9RHOB</name>
<dbReference type="Pfam" id="PF09356">
    <property type="entry name" value="Phage_BR0599"/>
    <property type="match status" value="1"/>
</dbReference>
<dbReference type="Pfam" id="PF09931">
    <property type="entry name" value="Phage_phiJL001_Gp84_N"/>
    <property type="match status" value="1"/>
</dbReference>